<evidence type="ECO:0000313" key="4">
    <source>
        <dbReference type="Proteomes" id="UP000319804"/>
    </source>
</evidence>
<keyword evidence="4" id="KW-1185">Reference proteome</keyword>
<keyword evidence="1" id="KW-0472">Membrane</keyword>
<feature type="transmembrane region" description="Helical" evidence="1">
    <location>
        <begin position="131"/>
        <end position="156"/>
    </location>
</feature>
<evidence type="ECO:0000256" key="1">
    <source>
        <dbReference type="SAM" id="Phobius"/>
    </source>
</evidence>
<feature type="transmembrane region" description="Helical" evidence="1">
    <location>
        <begin position="204"/>
        <end position="226"/>
    </location>
</feature>
<dbReference type="AlphaFoldDB" id="A0A4Y3UPZ8"/>
<dbReference type="EMBL" id="VFPS01000003">
    <property type="protein sequence ID" value="TQM97802.1"/>
    <property type="molecule type" value="Genomic_DNA"/>
</dbReference>
<comment type="caution">
    <text evidence="2">The sequence shown here is derived from an EMBL/GenBank/DDBJ whole genome shotgun (WGS) entry which is preliminary data.</text>
</comment>
<keyword evidence="1" id="KW-1133">Transmembrane helix</keyword>
<proteinExistence type="predicted"/>
<feature type="transmembrane region" description="Helical" evidence="1">
    <location>
        <begin position="87"/>
        <end position="111"/>
    </location>
</feature>
<feature type="transmembrane region" description="Helical" evidence="1">
    <location>
        <begin position="20"/>
        <end position="45"/>
    </location>
</feature>
<accession>A0A4Y3UPZ8</accession>
<feature type="transmembrane region" description="Helical" evidence="1">
    <location>
        <begin position="168"/>
        <end position="192"/>
    </location>
</feature>
<gene>
    <name evidence="3" type="ORF">FHX68_1799</name>
    <name evidence="2" type="ORF">FHX68_2863</name>
</gene>
<dbReference type="Proteomes" id="UP000319804">
    <property type="component" value="Unassembled WGS sequence"/>
</dbReference>
<dbReference type="RefSeq" id="WP_141380792.1">
    <property type="nucleotide sequence ID" value="NZ_BJNA01000033.1"/>
</dbReference>
<organism evidence="2 4">
    <name type="scientific">Microbacterium lacticum</name>
    <dbReference type="NCBI Taxonomy" id="33885"/>
    <lineage>
        <taxon>Bacteria</taxon>
        <taxon>Bacillati</taxon>
        <taxon>Actinomycetota</taxon>
        <taxon>Actinomycetes</taxon>
        <taxon>Micrococcales</taxon>
        <taxon>Microbacteriaceae</taxon>
        <taxon>Microbacterium</taxon>
    </lineage>
</organism>
<evidence type="ECO:0000313" key="3">
    <source>
        <dbReference type="EMBL" id="TQM97802.1"/>
    </source>
</evidence>
<reference evidence="2 4" key="1">
    <citation type="submission" date="2019-06" db="EMBL/GenBank/DDBJ databases">
        <title>Sequencing the genomes of 1000 actinobacteria strains.</title>
        <authorList>
            <person name="Klenk H.-P."/>
        </authorList>
    </citation>
    <scope>NUCLEOTIDE SEQUENCE [LARGE SCALE GENOMIC DNA]</scope>
    <source>
        <strain evidence="2 4">DSM 20427</strain>
    </source>
</reference>
<keyword evidence="1" id="KW-0812">Transmembrane</keyword>
<feature type="transmembrane region" description="Helical" evidence="1">
    <location>
        <begin position="57"/>
        <end position="75"/>
    </location>
</feature>
<dbReference type="EMBL" id="VFPS01000006">
    <property type="protein sequence ID" value="TQM91006.1"/>
    <property type="molecule type" value="Genomic_DNA"/>
</dbReference>
<evidence type="ECO:0000313" key="2">
    <source>
        <dbReference type="EMBL" id="TQM91006.1"/>
    </source>
</evidence>
<name>A0A4Y3UPZ8_9MICO</name>
<sequence length="231" mass="24936">MSRTLNVVRMQLANRETFVWVPLLILGSSFVISLIIWGIIAAGGVTTNMYGGGAQAPLWYFIAVGVQALTLTFPFSQALSVTRREFFLGTMLTAALTAGILALIFVVGGLIEIATNGWGIGGYFFALDWLWASGPLAAGLFFFTLTMMVFTLGFWAATVYKRWGSFRLTLILVGIALVLLAAIWLITVTRSWPEVMGFIVESGVWGLTVVLAVITIAQALGSAAVLRKTTV</sequence>
<dbReference type="OrthoDB" id="3209791at2"/>
<protein>
    <submittedName>
        <fullName evidence="2">Uncharacterized protein</fullName>
    </submittedName>
</protein>